<dbReference type="InterPro" id="IPR036890">
    <property type="entry name" value="HATPase_C_sf"/>
</dbReference>
<protein>
    <submittedName>
        <fullName evidence="1">Uncharacterized protein</fullName>
    </submittedName>
</protein>
<organism evidence="1 2">
    <name type="scientific">Leuconostoc inhae</name>
    <dbReference type="NCBI Taxonomy" id="178001"/>
    <lineage>
        <taxon>Bacteria</taxon>
        <taxon>Bacillati</taxon>
        <taxon>Bacillota</taxon>
        <taxon>Bacilli</taxon>
        <taxon>Lactobacillales</taxon>
        <taxon>Lactobacillaceae</taxon>
        <taxon>Leuconostoc</taxon>
    </lineage>
</organism>
<name>A0ABP2B4R9_9LACO</name>
<proteinExistence type="predicted"/>
<dbReference type="Gene3D" id="3.30.565.10">
    <property type="entry name" value="Histidine kinase-like ATPase, C-terminal domain"/>
    <property type="match status" value="1"/>
</dbReference>
<dbReference type="SUPFAM" id="SSF55874">
    <property type="entry name" value="ATPase domain of HSP90 chaperone/DNA topoisomerase II/histidine kinase"/>
    <property type="match status" value="1"/>
</dbReference>
<evidence type="ECO:0000313" key="2">
    <source>
        <dbReference type="Proteomes" id="UP000199047"/>
    </source>
</evidence>
<dbReference type="EMBL" id="FBTB01000015">
    <property type="protein sequence ID" value="CUW12148.1"/>
    <property type="molecule type" value="Genomic_DNA"/>
</dbReference>
<comment type="caution">
    <text evidence="1">The sequence shown here is derived from an EMBL/GenBank/DDBJ whole genome shotgun (WGS) entry which is preliminary data.</text>
</comment>
<accession>A0ABP2B4R9</accession>
<sequence>MNMCYYIVIMRKENLKIPTINDAASDFDRLINLDKKIREICNHVPRGSKICLDFSECSFLRQNAVAYLGAISTYLKIDCGYKVFYKMGTMNERIIKMLTDDGFIQKNFTTHKNSNKPISSDVVKFNHFKGDLNSDVELSREIRSYIDDDWLKNDWIRISETLKQDISAKMYEIFANALEHSKSTVGCFACGQKYEETSEFVLSVIDLGVGIPGSVKKFLNEPINDTEAIAWAFKNNNTTRSNKVGGLGLDLIAEFLSLNHGELSIYSNNVCYRIKDKKVIIVPIETFFPGTIVNIRLRIDKNSFYLYTNSN</sequence>
<dbReference type="Proteomes" id="UP000199047">
    <property type="component" value="Unassembled WGS sequence"/>
</dbReference>
<keyword evidence="2" id="KW-1185">Reference proteome</keyword>
<evidence type="ECO:0000313" key="1">
    <source>
        <dbReference type="EMBL" id="CUW12148.1"/>
    </source>
</evidence>
<gene>
    <name evidence="1" type="ORF">KSL4_0797</name>
</gene>
<reference evidence="1 2" key="1">
    <citation type="submission" date="2015-12" db="EMBL/GenBank/DDBJ databases">
        <authorList>
            <person name="Andreevskaya M."/>
        </authorList>
    </citation>
    <scope>NUCLEOTIDE SEQUENCE [LARGE SCALE GENOMIC DNA]</scope>
    <source>
        <strain evidence="1 2">KSL4-2</strain>
    </source>
</reference>